<feature type="region of interest" description="Disordered" evidence="1">
    <location>
        <begin position="57"/>
        <end position="82"/>
    </location>
</feature>
<evidence type="ECO:0000313" key="3">
    <source>
        <dbReference type="Proteomes" id="UP001152607"/>
    </source>
</evidence>
<dbReference type="EMBL" id="CAOQHR010000009">
    <property type="protein sequence ID" value="CAI6339317.1"/>
    <property type="molecule type" value="Genomic_DNA"/>
</dbReference>
<feature type="compositionally biased region" description="Basic residues" evidence="1">
    <location>
        <begin position="65"/>
        <end position="74"/>
    </location>
</feature>
<dbReference type="AlphaFoldDB" id="A0A9W4UR83"/>
<evidence type="ECO:0000256" key="1">
    <source>
        <dbReference type="SAM" id="MobiDB-lite"/>
    </source>
</evidence>
<protein>
    <submittedName>
        <fullName evidence="2">Uncharacterized protein</fullName>
    </submittedName>
</protein>
<evidence type="ECO:0000313" key="2">
    <source>
        <dbReference type="EMBL" id="CAI6339317.1"/>
    </source>
</evidence>
<dbReference type="Proteomes" id="UP001152607">
    <property type="component" value="Unassembled WGS sequence"/>
</dbReference>
<comment type="caution">
    <text evidence="2">The sequence shown here is derived from an EMBL/GenBank/DDBJ whole genome shotgun (WGS) entry which is preliminary data.</text>
</comment>
<sequence>MTHPEPAAPLRLHDAPHDLSNLLLTTLLAHSHPLLPAHLAKHRNSRPETQSMIARRSEIAEPLRRRSKHPHGSPKHSLAVSTCASTTGVSARPPLRLISRSYQLFCALLLADLK</sequence>
<reference evidence="2" key="1">
    <citation type="submission" date="2023-01" db="EMBL/GenBank/DDBJ databases">
        <authorList>
            <person name="Van Ghelder C."/>
            <person name="Rancurel C."/>
        </authorList>
    </citation>
    <scope>NUCLEOTIDE SEQUENCE</scope>
    <source>
        <strain evidence="2">CNCM I-4278</strain>
    </source>
</reference>
<gene>
    <name evidence="2" type="ORF">PDIGIT_LOCUS12471</name>
</gene>
<name>A0A9W4UR83_9PLEO</name>
<proteinExistence type="predicted"/>
<organism evidence="2 3">
    <name type="scientific">Periconia digitata</name>
    <dbReference type="NCBI Taxonomy" id="1303443"/>
    <lineage>
        <taxon>Eukaryota</taxon>
        <taxon>Fungi</taxon>
        <taxon>Dikarya</taxon>
        <taxon>Ascomycota</taxon>
        <taxon>Pezizomycotina</taxon>
        <taxon>Dothideomycetes</taxon>
        <taxon>Pleosporomycetidae</taxon>
        <taxon>Pleosporales</taxon>
        <taxon>Massarineae</taxon>
        <taxon>Periconiaceae</taxon>
        <taxon>Periconia</taxon>
    </lineage>
</organism>
<keyword evidence="3" id="KW-1185">Reference proteome</keyword>
<accession>A0A9W4UR83</accession>